<protein>
    <submittedName>
        <fullName evidence="1">Uncharacterized protein</fullName>
    </submittedName>
</protein>
<dbReference type="Proteomes" id="UP001343257">
    <property type="component" value="Unassembled WGS sequence"/>
</dbReference>
<name>A0ABU6PT45_9BACL</name>
<evidence type="ECO:0000313" key="2">
    <source>
        <dbReference type="Proteomes" id="UP001343257"/>
    </source>
</evidence>
<dbReference type="EMBL" id="JARTLD010000025">
    <property type="protein sequence ID" value="MED5017539.1"/>
    <property type="molecule type" value="Genomic_DNA"/>
</dbReference>
<sequence>MVPEELLSSGSGYAMIRLRKGAACSSVNGRYPVVFRKPVEPVFRKEAGKLGGNT</sequence>
<gene>
    <name evidence="1" type="ORF">P9847_09525</name>
</gene>
<proteinExistence type="predicted"/>
<accession>A0ABU6PT45</accession>
<comment type="caution">
    <text evidence="1">The sequence shown here is derived from an EMBL/GenBank/DDBJ whole genome shotgun (WGS) entry which is preliminary data.</text>
</comment>
<reference evidence="1 2" key="1">
    <citation type="submission" date="2023-03" db="EMBL/GenBank/DDBJ databases">
        <title>Bacillus Genome Sequencing.</title>
        <authorList>
            <person name="Dunlap C."/>
        </authorList>
    </citation>
    <scope>NUCLEOTIDE SEQUENCE [LARGE SCALE GENOMIC DNA]</scope>
    <source>
        <strain evidence="1 2">NRS-52</strain>
    </source>
</reference>
<keyword evidence="2" id="KW-1185">Reference proteome</keyword>
<evidence type="ECO:0000313" key="1">
    <source>
        <dbReference type="EMBL" id="MED5017539.1"/>
    </source>
</evidence>
<dbReference type="RefSeq" id="WP_326069238.1">
    <property type="nucleotide sequence ID" value="NZ_JARLLC010000022.1"/>
</dbReference>
<organism evidence="1 2">
    <name type="scientific">Paenibacillus chibensis</name>
    <dbReference type="NCBI Taxonomy" id="59846"/>
    <lineage>
        <taxon>Bacteria</taxon>
        <taxon>Bacillati</taxon>
        <taxon>Bacillota</taxon>
        <taxon>Bacilli</taxon>
        <taxon>Bacillales</taxon>
        <taxon>Paenibacillaceae</taxon>
        <taxon>Paenibacillus</taxon>
    </lineage>
</organism>